<organism evidence="1 2">
    <name type="scientific">Larkinella terrae</name>
    <dbReference type="NCBI Taxonomy" id="2025311"/>
    <lineage>
        <taxon>Bacteria</taxon>
        <taxon>Pseudomonadati</taxon>
        <taxon>Bacteroidota</taxon>
        <taxon>Cytophagia</taxon>
        <taxon>Cytophagales</taxon>
        <taxon>Spirosomataceae</taxon>
        <taxon>Larkinella</taxon>
    </lineage>
</organism>
<dbReference type="EMBL" id="WJXZ01000011">
    <property type="protein sequence ID" value="MRS63195.1"/>
    <property type="molecule type" value="Genomic_DNA"/>
</dbReference>
<dbReference type="NCBIfam" id="NF038158">
    <property type="entry name" value="lant_leader_L1b"/>
    <property type="match status" value="1"/>
</dbReference>
<gene>
    <name evidence="1" type="ORF">GJJ30_17980</name>
</gene>
<proteinExistence type="predicted"/>
<evidence type="ECO:0000313" key="2">
    <source>
        <dbReference type="Proteomes" id="UP000441754"/>
    </source>
</evidence>
<accession>A0A7K0EN20</accession>
<sequence length="45" mass="4885">MKKQVSKITLKTDNIISLSKSQARNVIGGRPHETATACTSKICEP</sequence>
<dbReference type="RefSeq" id="WP_154176572.1">
    <property type="nucleotide sequence ID" value="NZ_WJXZ01000011.1"/>
</dbReference>
<keyword evidence="2" id="KW-1185">Reference proteome</keyword>
<reference evidence="1 2" key="1">
    <citation type="journal article" date="2018" name="Antonie Van Leeuwenhoek">
        <title>Larkinella terrae sp. nov., isolated from soil on Jeju Island, South Korea.</title>
        <authorList>
            <person name="Ten L.N."/>
            <person name="Jeon J."/>
            <person name="Park S.J."/>
            <person name="Park S."/>
            <person name="Lee S.Y."/>
            <person name="Kim M.K."/>
            <person name="Jung H.Y."/>
        </authorList>
    </citation>
    <scope>NUCLEOTIDE SEQUENCE [LARGE SCALE GENOMIC DNA]</scope>
    <source>
        <strain evidence="1 2">KCTC 52001</strain>
    </source>
</reference>
<dbReference type="AlphaFoldDB" id="A0A7K0EN20"/>
<dbReference type="Proteomes" id="UP000441754">
    <property type="component" value="Unassembled WGS sequence"/>
</dbReference>
<name>A0A7K0EN20_9BACT</name>
<comment type="caution">
    <text evidence="1">The sequence shown here is derived from an EMBL/GenBank/DDBJ whole genome shotgun (WGS) entry which is preliminary data.</text>
</comment>
<evidence type="ECO:0000313" key="1">
    <source>
        <dbReference type="EMBL" id="MRS63195.1"/>
    </source>
</evidence>
<protein>
    <submittedName>
        <fullName evidence="1">Uncharacterized protein</fullName>
    </submittedName>
</protein>